<sequence>MNGYNGVHFLIIVALSLVLGLFQGSVGAILASERISATLLLEDLLTDAARATGHNLIMCSEGRGVKVSISSRDQESESFARLAAITAGFLLQEPVRGTWVLVPADRPMMNIDDVTGTPTQWNHQTNNTSNSSQAGEGIRIFRLRYGRAEELCTSLKRLFKKQDFAASGDGSTLIVSGLPESLFSDVQSAVMELDRAPAMVRSLIGASLVEPEIVSRVIFRGKVGNSFTDGWHDLGGGITLSGSNLSSSKKGRELPFGADITIISKSISTSQTRVTGNILTLAGSRGDIFWGKKIISSAGPLVPPVESNIGITFGVKPLTVAGDGTTELEWFGSLGTISAWHGSYPVIQVSQGSGRVRLRPGEQKVVAALFSSSLEEMRPTIQSLAGSSPIWNSQRWSSQPYPVTVFTLSVSSFGQ</sequence>
<dbReference type="AlphaFoldDB" id="A0A2N1PS72"/>
<accession>A0A2N1PS72</accession>
<protein>
    <submittedName>
        <fullName evidence="1">Uncharacterized protein</fullName>
    </submittedName>
</protein>
<name>A0A2N1PS72_9BACT</name>
<gene>
    <name evidence="1" type="ORF">CVV64_04965</name>
</gene>
<dbReference type="Proteomes" id="UP000233256">
    <property type="component" value="Unassembled WGS sequence"/>
</dbReference>
<organism evidence="1 2">
    <name type="scientific">Candidatus Wallbacteria bacterium HGW-Wallbacteria-1</name>
    <dbReference type="NCBI Taxonomy" id="2013854"/>
    <lineage>
        <taxon>Bacteria</taxon>
        <taxon>Candidatus Walliibacteriota</taxon>
    </lineage>
</organism>
<reference evidence="1 2" key="1">
    <citation type="journal article" date="2017" name="ISME J.">
        <title>Potential for microbial H2 and metal transformations associated with novel bacteria and archaea in deep terrestrial subsurface sediments.</title>
        <authorList>
            <person name="Hernsdorf A.W."/>
            <person name="Amano Y."/>
            <person name="Miyakawa K."/>
            <person name="Ise K."/>
            <person name="Suzuki Y."/>
            <person name="Anantharaman K."/>
            <person name="Probst A."/>
            <person name="Burstein D."/>
            <person name="Thomas B.C."/>
            <person name="Banfield J.F."/>
        </authorList>
    </citation>
    <scope>NUCLEOTIDE SEQUENCE [LARGE SCALE GENOMIC DNA]</scope>
    <source>
        <strain evidence="1">HGW-Wallbacteria-1</strain>
    </source>
</reference>
<comment type="caution">
    <text evidence="1">The sequence shown here is derived from an EMBL/GenBank/DDBJ whole genome shotgun (WGS) entry which is preliminary data.</text>
</comment>
<evidence type="ECO:0000313" key="1">
    <source>
        <dbReference type="EMBL" id="PKK91122.1"/>
    </source>
</evidence>
<proteinExistence type="predicted"/>
<evidence type="ECO:0000313" key="2">
    <source>
        <dbReference type="Proteomes" id="UP000233256"/>
    </source>
</evidence>
<dbReference type="EMBL" id="PGXC01000003">
    <property type="protein sequence ID" value="PKK91122.1"/>
    <property type="molecule type" value="Genomic_DNA"/>
</dbReference>